<gene>
    <name evidence="2" type="ORF">HKI87_07g50720</name>
</gene>
<organism evidence="2 3">
    <name type="scientific">Chloropicon roscoffensis</name>
    <dbReference type="NCBI Taxonomy" id="1461544"/>
    <lineage>
        <taxon>Eukaryota</taxon>
        <taxon>Viridiplantae</taxon>
        <taxon>Chlorophyta</taxon>
        <taxon>Chloropicophyceae</taxon>
        <taxon>Chloropicales</taxon>
        <taxon>Chloropicaceae</taxon>
        <taxon>Chloropicon</taxon>
    </lineage>
</organism>
<evidence type="ECO:0000313" key="2">
    <source>
        <dbReference type="EMBL" id="WZN63523.1"/>
    </source>
</evidence>
<feature type="region of interest" description="Disordered" evidence="1">
    <location>
        <begin position="98"/>
        <end position="121"/>
    </location>
</feature>
<evidence type="ECO:0000256" key="1">
    <source>
        <dbReference type="SAM" id="MobiDB-lite"/>
    </source>
</evidence>
<dbReference type="Proteomes" id="UP001472866">
    <property type="component" value="Chromosome 07"/>
</dbReference>
<dbReference type="AlphaFoldDB" id="A0AAX4PCA3"/>
<keyword evidence="3" id="KW-1185">Reference proteome</keyword>
<proteinExistence type="predicted"/>
<sequence>MVVEEHDHVPKKAVPVACLGVLYHFNKATLDSKSLRSMKDAQTTKLKFYHTAEGATAAATERQALLGRARARRRNGSNGPSRVGEALRALFPLVFGKPRRRGREGHSQGKGGRSFQTQSRPQVSTIPLSVAFKLARRFPSYYEIACDEEERKAARRVVRERRGEAEAAKLLDGGPDRRPSVPLFSVPGVRVVLKTEEGSVSYKPMFLSLSQLEQTWALARGILSRTLAAKRGHERRMAVSKVVKAAAAVAGIPPSPPSQERGDDEAEEPADAGDDLDPAADLGDPPEIKEFLEELGEGRGAGGAHHGGQGAGGPVSPLVLLNRIAGSIACSATALVGQCVCSAGDAADQILLDRAWGWRVLGMDPRANGCGGARQEARQEARAEVVEAEMEIRSEEGEPDGSEDSEGRSLVGQASALPFQVVDTTAGAEADGVGPMGSVPPTMESSDEEGGPVNLQGTVECFLDWTRATRAAGKKSESAPEADLGVDGTGLLLVGSVGFQKGPQGPRRGAGKIL</sequence>
<feature type="region of interest" description="Disordered" evidence="1">
    <location>
        <begin position="428"/>
        <end position="455"/>
    </location>
</feature>
<reference evidence="2 3" key="1">
    <citation type="submission" date="2024-03" db="EMBL/GenBank/DDBJ databases">
        <title>Complete genome sequence of the green alga Chloropicon roscoffensis RCC1871.</title>
        <authorList>
            <person name="Lemieux C."/>
            <person name="Pombert J.-F."/>
            <person name="Otis C."/>
            <person name="Turmel M."/>
        </authorList>
    </citation>
    <scope>NUCLEOTIDE SEQUENCE [LARGE SCALE GENOMIC DNA]</scope>
    <source>
        <strain evidence="2 3">RCC1871</strain>
    </source>
</reference>
<protein>
    <submittedName>
        <fullName evidence="2">Uncharacterized protein</fullName>
    </submittedName>
</protein>
<feature type="region of interest" description="Disordered" evidence="1">
    <location>
        <begin position="249"/>
        <end position="285"/>
    </location>
</feature>
<dbReference type="EMBL" id="CP151507">
    <property type="protein sequence ID" value="WZN63523.1"/>
    <property type="molecule type" value="Genomic_DNA"/>
</dbReference>
<name>A0AAX4PCA3_9CHLO</name>
<evidence type="ECO:0000313" key="3">
    <source>
        <dbReference type="Proteomes" id="UP001472866"/>
    </source>
</evidence>
<feature type="compositionally biased region" description="Acidic residues" evidence="1">
    <location>
        <begin position="262"/>
        <end position="278"/>
    </location>
</feature>
<accession>A0AAX4PCA3</accession>